<keyword evidence="2 5" id="KW-0561">Oxygen transport</keyword>
<dbReference type="EMBL" id="JFKE01000003">
    <property type="protein sequence ID" value="KAJ56007.1"/>
    <property type="molecule type" value="Genomic_DNA"/>
</dbReference>
<dbReference type="Gene3D" id="1.10.490.10">
    <property type="entry name" value="Globins"/>
    <property type="match status" value="1"/>
</dbReference>
<dbReference type="AlphaFoldDB" id="A0A037ZKD6"/>
<keyword evidence="1 5" id="KW-0349">Heme</keyword>
<keyword evidence="5" id="KW-0813">Transport</keyword>
<keyword evidence="4" id="KW-0408">Iron</keyword>
<dbReference type="GO" id="GO:0071949">
    <property type="term" value="F:FAD binding"/>
    <property type="evidence" value="ECO:0007669"/>
    <property type="project" value="TreeGrafter"/>
</dbReference>
<evidence type="ECO:0000256" key="1">
    <source>
        <dbReference type="ARBA" id="ARBA00022617"/>
    </source>
</evidence>
<dbReference type="PANTHER" id="PTHR43396:SF3">
    <property type="entry name" value="FLAVOHEMOPROTEIN"/>
    <property type="match status" value="1"/>
</dbReference>
<keyword evidence="8" id="KW-1185">Reference proteome</keyword>
<dbReference type="GO" id="GO:0071500">
    <property type="term" value="P:cellular response to nitrosative stress"/>
    <property type="evidence" value="ECO:0007669"/>
    <property type="project" value="TreeGrafter"/>
</dbReference>
<dbReference type="GO" id="GO:0008941">
    <property type="term" value="F:nitric oxide dioxygenase NAD(P)H activity"/>
    <property type="evidence" value="ECO:0007669"/>
    <property type="project" value="TreeGrafter"/>
</dbReference>
<dbReference type="SUPFAM" id="SSF46458">
    <property type="entry name" value="Globin-like"/>
    <property type="match status" value="1"/>
</dbReference>
<name>A0A037ZKD6_9RHOB</name>
<evidence type="ECO:0000313" key="8">
    <source>
        <dbReference type="Proteomes" id="UP000026249"/>
    </source>
</evidence>
<comment type="caution">
    <text evidence="7">The sequence shown here is derived from an EMBL/GenBank/DDBJ whole genome shotgun (WGS) entry which is preliminary data.</text>
</comment>
<protein>
    <recommendedName>
        <fullName evidence="6">Globin domain-containing protein</fullName>
    </recommendedName>
</protein>
<organism evidence="7 8">
    <name type="scientific">Actibacterium mucosum KCTC 23349</name>
    <dbReference type="NCBI Taxonomy" id="1454373"/>
    <lineage>
        <taxon>Bacteria</taxon>
        <taxon>Pseudomonadati</taxon>
        <taxon>Pseudomonadota</taxon>
        <taxon>Alphaproteobacteria</taxon>
        <taxon>Rhodobacterales</taxon>
        <taxon>Roseobacteraceae</taxon>
        <taxon>Actibacterium</taxon>
    </lineage>
</organism>
<evidence type="ECO:0000259" key="6">
    <source>
        <dbReference type="PROSITE" id="PS01033"/>
    </source>
</evidence>
<evidence type="ECO:0000256" key="4">
    <source>
        <dbReference type="ARBA" id="ARBA00023004"/>
    </source>
</evidence>
<evidence type="ECO:0000313" key="7">
    <source>
        <dbReference type="EMBL" id="KAJ56007.1"/>
    </source>
</evidence>
<dbReference type="RefSeq" id="WP_035258138.1">
    <property type="nucleotide sequence ID" value="NZ_JFKE01000003.1"/>
</dbReference>
<gene>
    <name evidence="7" type="ORF">ACMU_09600</name>
</gene>
<dbReference type="GO" id="GO:0046872">
    <property type="term" value="F:metal ion binding"/>
    <property type="evidence" value="ECO:0007669"/>
    <property type="project" value="UniProtKB-KW"/>
</dbReference>
<keyword evidence="3" id="KW-0479">Metal-binding</keyword>
<proteinExistence type="inferred from homology"/>
<accession>A0A037ZKD6</accession>
<feature type="domain" description="Globin" evidence="6">
    <location>
        <begin position="1"/>
        <end position="135"/>
    </location>
</feature>
<dbReference type="STRING" id="1454373.ACMU_09600"/>
<sequence length="138" mass="15233">MAHKGRVQTVRDSFQVVRTDADAFARGFYDRLFAKRPEMRGLFADDMSAQQAKLVTTLVTAVNMFDTPSQLIKPLKQLGASHAQMGLSQADYQLVVDTIIETLETTLGSAWDVAHDRAWRGLLDFVSNVMQEGAADAA</sequence>
<dbReference type="Proteomes" id="UP000026249">
    <property type="component" value="Unassembled WGS sequence"/>
</dbReference>
<dbReference type="InterPro" id="IPR009050">
    <property type="entry name" value="Globin-like_sf"/>
</dbReference>
<evidence type="ECO:0000256" key="5">
    <source>
        <dbReference type="RuleBase" id="RU000356"/>
    </source>
</evidence>
<dbReference type="GO" id="GO:0046210">
    <property type="term" value="P:nitric oxide catabolic process"/>
    <property type="evidence" value="ECO:0007669"/>
    <property type="project" value="TreeGrafter"/>
</dbReference>
<dbReference type="PROSITE" id="PS01033">
    <property type="entry name" value="GLOBIN"/>
    <property type="match status" value="1"/>
</dbReference>
<comment type="similarity">
    <text evidence="5">Belongs to the globin family.</text>
</comment>
<evidence type="ECO:0000256" key="3">
    <source>
        <dbReference type="ARBA" id="ARBA00022723"/>
    </source>
</evidence>
<dbReference type="GO" id="GO:0019825">
    <property type="term" value="F:oxygen binding"/>
    <property type="evidence" value="ECO:0007669"/>
    <property type="project" value="InterPro"/>
</dbReference>
<evidence type="ECO:0000256" key="2">
    <source>
        <dbReference type="ARBA" id="ARBA00022621"/>
    </source>
</evidence>
<dbReference type="GO" id="GO:0005344">
    <property type="term" value="F:oxygen carrier activity"/>
    <property type="evidence" value="ECO:0007669"/>
    <property type="project" value="UniProtKB-KW"/>
</dbReference>
<dbReference type="InterPro" id="IPR000971">
    <property type="entry name" value="Globin"/>
</dbReference>
<dbReference type="Pfam" id="PF00042">
    <property type="entry name" value="Globin"/>
    <property type="match status" value="1"/>
</dbReference>
<dbReference type="OrthoDB" id="3213438at2"/>
<dbReference type="GO" id="GO:0020037">
    <property type="term" value="F:heme binding"/>
    <property type="evidence" value="ECO:0007669"/>
    <property type="project" value="InterPro"/>
</dbReference>
<dbReference type="PANTHER" id="PTHR43396">
    <property type="entry name" value="FLAVOHEMOPROTEIN"/>
    <property type="match status" value="1"/>
</dbReference>
<dbReference type="InterPro" id="IPR012292">
    <property type="entry name" value="Globin/Proto"/>
</dbReference>
<reference evidence="7 8" key="1">
    <citation type="submission" date="2014-03" db="EMBL/GenBank/DDBJ databases">
        <title>Draft Genome Sequence of Actibacterium mucosum KCTC 23349, a Marine Alphaproteobacterium with Complex Ionic Requirements Isolated from Mediterranean Seawater at Malvarrosa Beach, Valencia, Spain.</title>
        <authorList>
            <person name="Arahal D.R."/>
            <person name="Shao Z."/>
            <person name="Lai Q."/>
            <person name="Pujalte M.J."/>
        </authorList>
    </citation>
    <scope>NUCLEOTIDE SEQUENCE [LARGE SCALE GENOMIC DNA]</scope>
    <source>
        <strain evidence="7 8">KCTC 23349</strain>
    </source>
</reference>